<evidence type="ECO:0008006" key="5">
    <source>
        <dbReference type="Google" id="ProtNLM"/>
    </source>
</evidence>
<feature type="region of interest" description="Disordered" evidence="2">
    <location>
        <begin position="64"/>
        <end position="287"/>
    </location>
</feature>
<dbReference type="InterPro" id="IPR042566">
    <property type="entry name" value="L1_C"/>
</dbReference>
<dbReference type="EMBL" id="JANIIK010000120">
    <property type="protein sequence ID" value="KAJ3583932.1"/>
    <property type="molecule type" value="Genomic_DNA"/>
</dbReference>
<dbReference type="Proteomes" id="UP001148018">
    <property type="component" value="Unassembled WGS sequence"/>
</dbReference>
<dbReference type="Gene3D" id="1.10.287.2610">
    <property type="match status" value="1"/>
</dbReference>
<dbReference type="Gene3D" id="3.30.160.60">
    <property type="entry name" value="Classic Zinc Finger"/>
    <property type="match status" value="1"/>
</dbReference>
<gene>
    <name evidence="3" type="ORF">NHX12_015429</name>
</gene>
<dbReference type="Gene3D" id="3.30.250.20">
    <property type="entry name" value="L1 transposable element, C-terminal domain"/>
    <property type="match status" value="1"/>
</dbReference>
<organism evidence="3 4">
    <name type="scientific">Muraenolepis orangiensis</name>
    <name type="common">Patagonian moray cod</name>
    <dbReference type="NCBI Taxonomy" id="630683"/>
    <lineage>
        <taxon>Eukaryota</taxon>
        <taxon>Metazoa</taxon>
        <taxon>Chordata</taxon>
        <taxon>Craniata</taxon>
        <taxon>Vertebrata</taxon>
        <taxon>Euteleostomi</taxon>
        <taxon>Actinopterygii</taxon>
        <taxon>Neopterygii</taxon>
        <taxon>Teleostei</taxon>
        <taxon>Neoteleostei</taxon>
        <taxon>Acanthomorphata</taxon>
        <taxon>Zeiogadaria</taxon>
        <taxon>Gadariae</taxon>
        <taxon>Gadiformes</taxon>
        <taxon>Muraenolepidoidei</taxon>
        <taxon>Muraenolepididae</taxon>
        <taxon>Muraenolepis</taxon>
    </lineage>
</organism>
<keyword evidence="4" id="KW-1185">Reference proteome</keyword>
<feature type="compositionally biased region" description="Pro residues" evidence="2">
    <location>
        <begin position="270"/>
        <end position="279"/>
    </location>
</feature>
<comment type="caution">
    <text evidence="3">The sequence shown here is derived from an EMBL/GenBank/DDBJ whole genome shotgun (WGS) entry which is preliminary data.</text>
</comment>
<sequence length="536" mass="59764">MKAVKSCLVGLSSFCHSHLEPHQRVAGLKKHKLVEPQDRLEDRMCKKHGRLLELFCQTEQEESVEHRRSQWSTGGVSGAQEESVEHRRSQWSTGGVSGAQEESVEHRRSQWSTGGVSGAQEESVEHRRSQWSTGGVSGAQEESVEHRRSQWSTGGVSGAQEDGAQEESVEHRRSQWSTGGVSGAQEESVEHRRSQWSTGGVSGAQEEDVEHRRSQWSTGGVSGAQEESVEHRRSQWSTGGVSGAQEEDVEHRRSQWSTGGVSGYRRNSMPPKPVKPTPGPSQASNLTANAGNAVDENLLKAIRNIVQSIIHEENNALREEIRRAVSPLKAALETCEGTLQEHEEGLNCLDSRLEAMEKQYDQLYNNYKILQAKTDDLENRGRRCNIRILHVKEGLESGNPTQFVANLLTEILGGPGGLQSPPTLDRVHRTGPANGGRPRSFLARFHYFQEKEQVLRLAREKGRLEFQGGQVMLFPDFSAGLSKRRAELIEVKKLLRGKEGVRYGLVYPARLRVSFQGEENMFDTPQAVKDFIANKM</sequence>
<dbReference type="InterPro" id="IPR004244">
    <property type="entry name" value="Transposase_22"/>
</dbReference>
<evidence type="ECO:0000256" key="1">
    <source>
        <dbReference type="SAM" id="Coils"/>
    </source>
</evidence>
<evidence type="ECO:0000313" key="3">
    <source>
        <dbReference type="EMBL" id="KAJ3583932.1"/>
    </source>
</evidence>
<dbReference type="PANTHER" id="PTHR11505">
    <property type="entry name" value="L1 TRANSPOSABLE ELEMENT-RELATED"/>
    <property type="match status" value="1"/>
</dbReference>
<keyword evidence="1" id="KW-0175">Coiled coil</keyword>
<evidence type="ECO:0000313" key="4">
    <source>
        <dbReference type="Proteomes" id="UP001148018"/>
    </source>
</evidence>
<proteinExistence type="predicted"/>
<dbReference type="AlphaFoldDB" id="A0A9Q0I235"/>
<dbReference type="OrthoDB" id="9442597at2759"/>
<name>A0A9Q0I235_9TELE</name>
<reference evidence="3" key="1">
    <citation type="submission" date="2022-07" db="EMBL/GenBank/DDBJ databases">
        <title>Chromosome-level genome of Muraenolepis orangiensis.</title>
        <authorList>
            <person name="Kim J."/>
        </authorList>
    </citation>
    <scope>NUCLEOTIDE SEQUENCE</scope>
    <source>
        <strain evidence="3">KU_S4_2022</strain>
        <tissue evidence="3">Muscle</tissue>
    </source>
</reference>
<feature type="coiled-coil region" evidence="1">
    <location>
        <begin position="339"/>
        <end position="380"/>
    </location>
</feature>
<dbReference type="CDD" id="cd19802">
    <property type="entry name" value="Bbox1_TRIM8-like"/>
    <property type="match status" value="1"/>
</dbReference>
<protein>
    <recommendedName>
        <fullName evidence="5">L1 transposable element RRM domain-containing protein</fullName>
    </recommendedName>
</protein>
<accession>A0A9Q0I235</accession>
<evidence type="ECO:0000256" key="2">
    <source>
        <dbReference type="SAM" id="MobiDB-lite"/>
    </source>
</evidence>